<evidence type="ECO:0000256" key="2">
    <source>
        <dbReference type="ARBA" id="ARBA00022692"/>
    </source>
</evidence>
<comment type="caution">
    <text evidence="6">The sequence shown here is derived from an EMBL/GenBank/DDBJ whole genome shotgun (WGS) entry which is preliminary data.</text>
</comment>
<name>A0ABW2SJJ2_9ACTO</name>
<proteinExistence type="predicted"/>
<organism evidence="6 7">
    <name type="scientific">Schaalia naturae</name>
    <dbReference type="NCBI Taxonomy" id="635203"/>
    <lineage>
        <taxon>Bacteria</taxon>
        <taxon>Bacillati</taxon>
        <taxon>Actinomycetota</taxon>
        <taxon>Actinomycetes</taxon>
        <taxon>Actinomycetales</taxon>
        <taxon>Actinomycetaceae</taxon>
        <taxon>Schaalia</taxon>
    </lineage>
</organism>
<protein>
    <submittedName>
        <fullName evidence="6">VIT family protein</fullName>
    </submittedName>
</protein>
<feature type="transmembrane region" description="Helical" evidence="5">
    <location>
        <begin position="256"/>
        <end position="275"/>
    </location>
</feature>
<evidence type="ECO:0000313" key="7">
    <source>
        <dbReference type="Proteomes" id="UP001596527"/>
    </source>
</evidence>
<comment type="subcellular location">
    <subcellularLocation>
        <location evidence="1">Endomembrane system</location>
        <topology evidence="1">Multi-pass membrane protein</topology>
    </subcellularLocation>
</comment>
<keyword evidence="7" id="KW-1185">Reference proteome</keyword>
<dbReference type="RefSeq" id="WP_380972125.1">
    <property type="nucleotide sequence ID" value="NZ_JBHTEF010000001.1"/>
</dbReference>
<dbReference type="EMBL" id="JBHTEF010000001">
    <property type="protein sequence ID" value="MFC7580272.1"/>
    <property type="molecule type" value="Genomic_DNA"/>
</dbReference>
<keyword evidence="3 5" id="KW-1133">Transmembrane helix</keyword>
<evidence type="ECO:0000256" key="1">
    <source>
        <dbReference type="ARBA" id="ARBA00004127"/>
    </source>
</evidence>
<accession>A0ABW2SJJ2</accession>
<dbReference type="Pfam" id="PF01988">
    <property type="entry name" value="VIT1"/>
    <property type="match status" value="1"/>
</dbReference>
<dbReference type="Proteomes" id="UP001596527">
    <property type="component" value="Unassembled WGS sequence"/>
</dbReference>
<evidence type="ECO:0000256" key="3">
    <source>
        <dbReference type="ARBA" id="ARBA00022989"/>
    </source>
</evidence>
<keyword evidence="4 5" id="KW-0472">Membrane</keyword>
<feature type="transmembrane region" description="Helical" evidence="5">
    <location>
        <begin position="193"/>
        <end position="217"/>
    </location>
</feature>
<evidence type="ECO:0000313" key="6">
    <source>
        <dbReference type="EMBL" id="MFC7580272.1"/>
    </source>
</evidence>
<gene>
    <name evidence="6" type="ORF">ACFQWG_03415</name>
</gene>
<evidence type="ECO:0000256" key="5">
    <source>
        <dbReference type="SAM" id="Phobius"/>
    </source>
</evidence>
<sequence length="278" mass="28572">MSASSTVRTGPVVSGLLACLQEDRLRASRLRRVGHLPADTDAAQHEDQEPFGGGSITQRLNWLRAGVLGANDGIVSISGLLVGVAAADPANTTAIAIAGTAGIVSAALSMSVGEFVSVSTQRDTERQLAVEKEVDLARDPAGELDRLASIWESKGLSSATARSVAEELSARDAVGAHLTTEHNIDPHDLTSPWAAALSSLVAFVAGSLLPFLTMLALGPSVRIPATIVAVLVALAVTGWVSAWLGEAPRTRAVLRLLVGGSAALAFTYGIGHVFGVSA</sequence>
<evidence type="ECO:0000256" key="4">
    <source>
        <dbReference type="ARBA" id="ARBA00023136"/>
    </source>
</evidence>
<dbReference type="InterPro" id="IPR008217">
    <property type="entry name" value="Ccc1_fam"/>
</dbReference>
<dbReference type="PANTHER" id="PTHR31851">
    <property type="entry name" value="FE(2+)/MN(2+) TRANSPORTER PCL1"/>
    <property type="match status" value="1"/>
</dbReference>
<keyword evidence="2 5" id="KW-0812">Transmembrane</keyword>
<feature type="transmembrane region" description="Helical" evidence="5">
    <location>
        <begin position="223"/>
        <end position="244"/>
    </location>
</feature>
<dbReference type="CDD" id="cd02432">
    <property type="entry name" value="Nodulin-21_like_1"/>
    <property type="match status" value="1"/>
</dbReference>
<reference evidence="7" key="1">
    <citation type="journal article" date="2019" name="Int. J. Syst. Evol. Microbiol.">
        <title>The Global Catalogue of Microorganisms (GCM) 10K type strain sequencing project: providing services to taxonomists for standard genome sequencing and annotation.</title>
        <authorList>
            <consortium name="The Broad Institute Genomics Platform"/>
            <consortium name="The Broad Institute Genome Sequencing Center for Infectious Disease"/>
            <person name="Wu L."/>
            <person name="Ma J."/>
        </authorList>
    </citation>
    <scope>NUCLEOTIDE SEQUENCE [LARGE SCALE GENOMIC DNA]</scope>
    <source>
        <strain evidence="7">CCUG 56698</strain>
    </source>
</reference>